<dbReference type="AlphaFoldDB" id="A0AAW1SEK2"/>
<keyword evidence="9" id="KW-0378">Hydrolase</keyword>
<evidence type="ECO:0000256" key="6">
    <source>
        <dbReference type="ARBA" id="ARBA00022692"/>
    </source>
</evidence>
<keyword evidence="10" id="KW-0862">Zinc</keyword>
<keyword evidence="7" id="KW-0479">Metal-binding</keyword>
<keyword evidence="13" id="KW-0482">Metalloprotease</keyword>
<dbReference type="Gene3D" id="1.10.8.60">
    <property type="match status" value="1"/>
</dbReference>
<evidence type="ECO:0000256" key="7">
    <source>
        <dbReference type="ARBA" id="ARBA00022723"/>
    </source>
</evidence>
<evidence type="ECO:0000256" key="11">
    <source>
        <dbReference type="ARBA" id="ARBA00022840"/>
    </source>
</evidence>
<dbReference type="FunFam" id="1.10.8.60:FF:000019">
    <property type="entry name" value="AFG3-like AAA ATPase 2"/>
    <property type="match status" value="1"/>
</dbReference>
<dbReference type="InterPro" id="IPR003960">
    <property type="entry name" value="ATPase_AAA_CS"/>
</dbReference>
<dbReference type="InterPro" id="IPR023210">
    <property type="entry name" value="NADP_OxRdtase_dom"/>
</dbReference>
<dbReference type="InterPro" id="IPR041569">
    <property type="entry name" value="AAA_lid_3"/>
</dbReference>
<keyword evidence="19" id="KW-1185">Reference proteome</keyword>
<dbReference type="SUPFAM" id="SSF51430">
    <property type="entry name" value="NAD(P)-linked oxidoreductase"/>
    <property type="match status" value="1"/>
</dbReference>
<evidence type="ECO:0000256" key="12">
    <source>
        <dbReference type="ARBA" id="ARBA00022989"/>
    </source>
</evidence>
<evidence type="ECO:0000256" key="13">
    <source>
        <dbReference type="ARBA" id="ARBA00023049"/>
    </source>
</evidence>
<dbReference type="PRINTS" id="PR00069">
    <property type="entry name" value="ALDKETRDTASE"/>
</dbReference>
<keyword evidence="14" id="KW-0496">Mitochondrion</keyword>
<keyword evidence="15" id="KW-0472">Membrane</keyword>
<evidence type="ECO:0000256" key="15">
    <source>
        <dbReference type="ARBA" id="ARBA00023136"/>
    </source>
</evidence>
<dbReference type="HAMAP" id="MF_01458">
    <property type="entry name" value="FtsH"/>
    <property type="match status" value="1"/>
</dbReference>
<dbReference type="InterPro" id="IPR000642">
    <property type="entry name" value="Peptidase_M41"/>
</dbReference>
<dbReference type="CDD" id="cd19501">
    <property type="entry name" value="RecA-like_FtsH"/>
    <property type="match status" value="1"/>
</dbReference>
<dbReference type="Gene3D" id="3.40.50.300">
    <property type="entry name" value="P-loop containing nucleotide triphosphate hydrolases"/>
    <property type="match status" value="1"/>
</dbReference>
<dbReference type="InterPro" id="IPR036812">
    <property type="entry name" value="NAD(P)_OxRdtase_dom_sf"/>
</dbReference>
<organism evidence="18 19">
    <name type="scientific">Elliptochloris bilobata</name>
    <dbReference type="NCBI Taxonomy" id="381761"/>
    <lineage>
        <taxon>Eukaryota</taxon>
        <taxon>Viridiplantae</taxon>
        <taxon>Chlorophyta</taxon>
        <taxon>core chlorophytes</taxon>
        <taxon>Trebouxiophyceae</taxon>
        <taxon>Trebouxiophyceae incertae sedis</taxon>
        <taxon>Elliptochloris clade</taxon>
        <taxon>Elliptochloris</taxon>
    </lineage>
</organism>
<dbReference type="PANTHER" id="PTHR43655:SF2">
    <property type="entry name" value="AFG3 LIKE MATRIX AAA PEPTIDASE SUBUNIT 2, ISOFORM A"/>
    <property type="match status" value="1"/>
</dbReference>
<protein>
    <recommendedName>
        <fullName evidence="17">AAA+ ATPase domain-containing protein</fullName>
    </recommendedName>
</protein>
<dbReference type="GO" id="GO:0005745">
    <property type="term" value="C:m-AAA complex"/>
    <property type="evidence" value="ECO:0007669"/>
    <property type="project" value="TreeGrafter"/>
</dbReference>
<name>A0AAW1SEK2_9CHLO</name>
<dbReference type="FunFam" id="1.20.58.760:FF:000003">
    <property type="entry name" value="AFG3-like AAA ATPase 2"/>
    <property type="match status" value="1"/>
</dbReference>
<evidence type="ECO:0000256" key="9">
    <source>
        <dbReference type="ARBA" id="ARBA00022801"/>
    </source>
</evidence>
<dbReference type="Gene3D" id="3.40.1690.20">
    <property type="match status" value="1"/>
</dbReference>
<dbReference type="InterPro" id="IPR027417">
    <property type="entry name" value="P-loop_NTPase"/>
</dbReference>
<sequence length="1205" mass="130313">MAPPVSAAAKLRRLGDSDLNISEVTLGTMTFGVQNTEEEAHEQLSYSFDLGVNTLDTAEIYPVPPSAETQGRTDRYIGSWLKTRKRDDIIIATKVAGYGNKYLRPDGETRVKPAHIQAAVDGNLERLGVDHIDLLQIHWPDRYVSLFGASGYDAANEREAIPFEEQLRGMEAVIKAGKVRHVGVSNETSYGVMRFTQLAESLGLPKIVSIQNSYSLLVRSAFETDLAETCALRQCNVGLLAYSPLAGGALSGKYISGGKSHEKARFNIFPGYMERYNKSLAREAVAEYAKVAQKHGLSPTQLALAWCKSRWNVTSTIIGATTMDQLKENLSAFEVNLSEDALADIDSQAGLLVGYGPGAAALRRTLQAEFGMLTRRGLCTEPPPKGWGKFRVKEGKPKAEEGRAPPKEGARAEGAKTEGEGESKARAAVGSGEHLDAAKGAQQVGLLLTVLGTAGILATMGRPDVQEVSFQHFRTHLLVNGLVDRIEVSNKSTAKVFVRPGSQRTEMDGMQAGGGMPQPSGAAPASTYRFYFSIGSVDSFERKMEEAQEDMGLPPSSWVPITYTSEMGWQMELLRLLPMVGLLGLYMWFTRRQLGGGFGGGGGMGGRGIFNVGKAQVTVLDKNAKNKIMFKDVAGCDEAKQEVMEFVNFLKSPSKYQELGASIPKGALLVGPPGTGKTLLAKATAGEANVPFLSISGSDFMEMFVGVGPARVRDLFAQARAQAPSIIFIDEIDAIGRARSRGGFAGGNDERENTLNQLLVEMDGFATTQGVVVLAGTNRPDILDPALLRPGRFDRQISIDRPDITGRNDIFRIHLAKLKLDELVDFYSERLAALTPGFAGADIANVVNEAALIAARSGKASVTMVDFEAAVDRVIGGLEKRNKVISVDERRTVAFHEAGHAVAAWFLEHAEPLLKVSIVPRGSAALGFAQYLPSENLLMTTQQMADMTCMALGGRAAEQVLLGKISTGAQNDLERVTKMAYAQVAVYGMNEKVGLLSFPPREGELNKPYSDATALLIDQEVREIVNTAYARTLELLTVKRDLVQALADKLLEKEVVNSADLEGILGPRPWRSTELRNIDKFRDGFQKRALADTAAAEVSGSAPPVETPPQDMPARVPLSSVQRNEQWAAYIRRRAAGSAEDPPALSEEQAHDLSAAATFLGANCENIVEDMSCDLWRDIVRLLLTFAQRSEVETGGPIVLTGQVA</sequence>
<dbReference type="SUPFAM" id="SSF52540">
    <property type="entry name" value="P-loop containing nucleoside triphosphate hydrolases"/>
    <property type="match status" value="1"/>
</dbReference>
<dbReference type="PANTHER" id="PTHR43655">
    <property type="entry name" value="ATP-DEPENDENT PROTEASE"/>
    <property type="match status" value="1"/>
</dbReference>
<reference evidence="18 19" key="1">
    <citation type="journal article" date="2024" name="Nat. Commun.">
        <title>Phylogenomics reveals the evolutionary origins of lichenization in chlorophyte algae.</title>
        <authorList>
            <person name="Puginier C."/>
            <person name="Libourel C."/>
            <person name="Otte J."/>
            <person name="Skaloud P."/>
            <person name="Haon M."/>
            <person name="Grisel S."/>
            <person name="Petersen M."/>
            <person name="Berrin J.G."/>
            <person name="Delaux P.M."/>
            <person name="Dal Grande F."/>
            <person name="Keller J."/>
        </authorList>
    </citation>
    <scope>NUCLEOTIDE SEQUENCE [LARGE SCALE GENOMIC DNA]</scope>
    <source>
        <strain evidence="18 19">SAG 245.80</strain>
    </source>
</reference>
<dbReference type="GO" id="GO:0004176">
    <property type="term" value="F:ATP-dependent peptidase activity"/>
    <property type="evidence" value="ECO:0007669"/>
    <property type="project" value="InterPro"/>
</dbReference>
<comment type="subcellular location">
    <subcellularLocation>
        <location evidence="2">Mitochondrion membrane</location>
        <topology evidence="2">Multi-pass membrane protein</topology>
    </subcellularLocation>
</comment>
<evidence type="ECO:0000256" key="2">
    <source>
        <dbReference type="ARBA" id="ARBA00004225"/>
    </source>
</evidence>
<keyword evidence="12" id="KW-1133">Transmembrane helix</keyword>
<feature type="region of interest" description="Disordered" evidence="16">
    <location>
        <begin position="384"/>
        <end position="424"/>
    </location>
</feature>
<comment type="caution">
    <text evidence="18">The sequence shown here is derived from an EMBL/GenBank/DDBJ whole genome shotgun (WGS) entry which is preliminary data.</text>
</comment>
<dbReference type="NCBIfam" id="TIGR01241">
    <property type="entry name" value="FtsH_fam"/>
    <property type="match status" value="1"/>
</dbReference>
<keyword evidence="8" id="KW-0547">Nucleotide-binding</keyword>
<dbReference type="GO" id="GO:0016491">
    <property type="term" value="F:oxidoreductase activity"/>
    <property type="evidence" value="ECO:0007669"/>
    <property type="project" value="InterPro"/>
</dbReference>
<dbReference type="GO" id="GO:0046872">
    <property type="term" value="F:metal ion binding"/>
    <property type="evidence" value="ECO:0007669"/>
    <property type="project" value="UniProtKB-KW"/>
</dbReference>
<evidence type="ECO:0000313" key="18">
    <source>
        <dbReference type="EMBL" id="KAK9844071.1"/>
    </source>
</evidence>
<keyword evidence="6" id="KW-0812">Transmembrane</keyword>
<evidence type="ECO:0000256" key="3">
    <source>
        <dbReference type="ARBA" id="ARBA00010044"/>
    </source>
</evidence>
<dbReference type="SUPFAM" id="SSF140990">
    <property type="entry name" value="FtsH protease domain-like"/>
    <property type="match status" value="1"/>
</dbReference>
<dbReference type="Proteomes" id="UP001445335">
    <property type="component" value="Unassembled WGS sequence"/>
</dbReference>
<evidence type="ECO:0000313" key="19">
    <source>
        <dbReference type="Proteomes" id="UP001445335"/>
    </source>
</evidence>
<keyword evidence="11" id="KW-0067">ATP-binding</keyword>
<dbReference type="InterPro" id="IPR050928">
    <property type="entry name" value="ATP-dep_Zn_Metalloprotease"/>
</dbReference>
<evidence type="ECO:0000256" key="5">
    <source>
        <dbReference type="ARBA" id="ARBA00022670"/>
    </source>
</evidence>
<evidence type="ECO:0000256" key="4">
    <source>
        <dbReference type="ARBA" id="ARBA00010550"/>
    </source>
</evidence>
<dbReference type="GO" id="GO:0034982">
    <property type="term" value="P:mitochondrial protein processing"/>
    <property type="evidence" value="ECO:0007669"/>
    <property type="project" value="TreeGrafter"/>
</dbReference>
<dbReference type="Gene3D" id="1.20.58.760">
    <property type="entry name" value="Peptidase M41"/>
    <property type="match status" value="1"/>
</dbReference>
<dbReference type="Pfam" id="PF01434">
    <property type="entry name" value="Peptidase_M41"/>
    <property type="match status" value="1"/>
</dbReference>
<dbReference type="EMBL" id="JALJOU010000004">
    <property type="protein sequence ID" value="KAK9844071.1"/>
    <property type="molecule type" value="Genomic_DNA"/>
</dbReference>
<dbReference type="InterPro" id="IPR005936">
    <property type="entry name" value="FtsH"/>
</dbReference>
<evidence type="ECO:0000259" key="17">
    <source>
        <dbReference type="SMART" id="SM00382"/>
    </source>
</evidence>
<proteinExistence type="inferred from homology"/>
<dbReference type="CDD" id="cd19094">
    <property type="entry name" value="AKR_Tas-like"/>
    <property type="match status" value="1"/>
</dbReference>
<evidence type="ECO:0000256" key="8">
    <source>
        <dbReference type="ARBA" id="ARBA00022741"/>
    </source>
</evidence>
<feature type="compositionally biased region" description="Basic and acidic residues" evidence="16">
    <location>
        <begin position="391"/>
        <end position="424"/>
    </location>
</feature>
<evidence type="ECO:0000256" key="16">
    <source>
        <dbReference type="SAM" id="MobiDB-lite"/>
    </source>
</evidence>
<comment type="similarity">
    <text evidence="3">In the C-terminal section; belongs to the peptidase M41 family.</text>
</comment>
<dbReference type="GO" id="GO:0016887">
    <property type="term" value="F:ATP hydrolysis activity"/>
    <property type="evidence" value="ECO:0007669"/>
    <property type="project" value="InterPro"/>
</dbReference>
<evidence type="ECO:0000256" key="1">
    <source>
        <dbReference type="ARBA" id="ARBA00001947"/>
    </source>
</evidence>
<gene>
    <name evidence="18" type="ORF">WJX81_003751</name>
</gene>
<feature type="domain" description="AAA+ ATPase" evidence="17">
    <location>
        <begin position="663"/>
        <end position="803"/>
    </location>
</feature>
<dbReference type="InterPro" id="IPR003593">
    <property type="entry name" value="AAA+_ATPase"/>
</dbReference>
<dbReference type="Gene3D" id="3.20.20.100">
    <property type="entry name" value="NADP-dependent oxidoreductase domain"/>
    <property type="match status" value="1"/>
</dbReference>
<dbReference type="SMART" id="SM00382">
    <property type="entry name" value="AAA"/>
    <property type="match status" value="1"/>
</dbReference>
<comment type="similarity">
    <text evidence="4">In the N-terminal section; belongs to the AAA ATPase family.</text>
</comment>
<dbReference type="GO" id="GO:0004222">
    <property type="term" value="F:metalloendopeptidase activity"/>
    <property type="evidence" value="ECO:0007669"/>
    <property type="project" value="InterPro"/>
</dbReference>
<dbReference type="PROSITE" id="PS00674">
    <property type="entry name" value="AAA"/>
    <property type="match status" value="1"/>
</dbReference>
<keyword evidence="5" id="KW-0645">Protease</keyword>
<dbReference type="InterPro" id="IPR003959">
    <property type="entry name" value="ATPase_AAA_core"/>
</dbReference>
<evidence type="ECO:0000256" key="14">
    <source>
        <dbReference type="ARBA" id="ARBA00023128"/>
    </source>
</evidence>
<accession>A0AAW1SEK2</accession>
<evidence type="ECO:0000256" key="10">
    <source>
        <dbReference type="ARBA" id="ARBA00022833"/>
    </source>
</evidence>
<dbReference type="GO" id="GO:0005524">
    <property type="term" value="F:ATP binding"/>
    <property type="evidence" value="ECO:0007669"/>
    <property type="project" value="UniProtKB-KW"/>
</dbReference>
<dbReference type="Pfam" id="PF00004">
    <property type="entry name" value="AAA"/>
    <property type="match status" value="1"/>
</dbReference>
<dbReference type="FunFam" id="3.40.50.300:FF:000001">
    <property type="entry name" value="ATP-dependent zinc metalloprotease FtsH"/>
    <property type="match status" value="1"/>
</dbReference>
<dbReference type="GO" id="GO:0009535">
    <property type="term" value="C:chloroplast thylakoid membrane"/>
    <property type="evidence" value="ECO:0007669"/>
    <property type="project" value="TreeGrafter"/>
</dbReference>
<dbReference type="Pfam" id="PF00248">
    <property type="entry name" value="Aldo_ket_red"/>
    <property type="match status" value="1"/>
</dbReference>
<dbReference type="Pfam" id="PF17862">
    <property type="entry name" value="AAA_lid_3"/>
    <property type="match status" value="1"/>
</dbReference>
<dbReference type="InterPro" id="IPR020471">
    <property type="entry name" value="AKR"/>
</dbReference>
<comment type="cofactor">
    <cofactor evidence="1">
        <name>Zn(2+)</name>
        <dbReference type="ChEBI" id="CHEBI:29105"/>
    </cofactor>
</comment>
<dbReference type="InterPro" id="IPR037219">
    <property type="entry name" value="Peptidase_M41-like"/>
</dbReference>